<evidence type="ECO:0000256" key="25">
    <source>
        <dbReference type="ARBA" id="ARBA00036409"/>
    </source>
</evidence>
<dbReference type="InterPro" id="IPR037120">
    <property type="entry name" value="Haem_peroxidase_sf_animal"/>
</dbReference>
<keyword evidence="18" id="KW-0560">Oxidoreductase</keyword>
<dbReference type="GeneID" id="108668991"/>
<comment type="cofactor">
    <cofactor evidence="1">
        <name>heme b</name>
        <dbReference type="ChEBI" id="CHEBI:60344"/>
    </cofactor>
</comment>
<keyword evidence="28" id="KW-0245">EGF-like domain</keyword>
<dbReference type="InterPro" id="IPR010255">
    <property type="entry name" value="Haem_peroxidase_sf"/>
</dbReference>
<keyword evidence="13 27" id="KW-0479">Metal-binding</keyword>
<keyword evidence="17" id="KW-0223">Dioxygenase</keyword>
<dbReference type="OrthoDB" id="6333650at2759"/>
<comment type="pathway">
    <text evidence="4">Lipid metabolism; prostaglandin biosynthesis.</text>
</comment>
<evidence type="ECO:0000256" key="3">
    <source>
        <dbReference type="ARBA" id="ARBA00004586"/>
    </source>
</evidence>
<evidence type="ECO:0000313" key="31">
    <source>
        <dbReference type="RefSeq" id="XP_018011764.1"/>
    </source>
</evidence>
<evidence type="ECO:0000256" key="2">
    <source>
        <dbReference type="ARBA" id="ARBA00004524"/>
    </source>
</evidence>
<evidence type="ECO:0000256" key="20">
    <source>
        <dbReference type="ARBA" id="ARBA00023098"/>
    </source>
</evidence>
<dbReference type="GO" id="GO:0043005">
    <property type="term" value="C:neuron projection"/>
    <property type="evidence" value="ECO:0007669"/>
    <property type="project" value="TreeGrafter"/>
</dbReference>
<feature type="binding site" description="axial binding residue" evidence="27">
    <location>
        <position position="402"/>
    </location>
    <ligand>
        <name>heme b</name>
        <dbReference type="ChEBI" id="CHEBI:60344"/>
    </ligand>
    <ligandPart>
        <name>Fe</name>
        <dbReference type="ChEBI" id="CHEBI:18248"/>
    </ligandPart>
</feature>
<comment type="catalytic activity">
    <reaction evidence="25">
        <text>(9Z,12Z)-octadecadienoate + AH2 + O2 = (13R)-hydroxy-(9Z,11E)-octadecadienoate + A + H2O</text>
        <dbReference type="Rhea" id="RHEA:75455"/>
        <dbReference type="ChEBI" id="CHEBI:13193"/>
        <dbReference type="ChEBI" id="CHEBI:15377"/>
        <dbReference type="ChEBI" id="CHEBI:15379"/>
        <dbReference type="ChEBI" id="CHEBI:17499"/>
        <dbReference type="ChEBI" id="CHEBI:30245"/>
        <dbReference type="ChEBI" id="CHEBI:136655"/>
    </reaction>
    <physiologicalReaction direction="left-to-right" evidence="25">
        <dbReference type="Rhea" id="RHEA:75456"/>
    </physiologicalReaction>
</comment>
<evidence type="ECO:0000256" key="21">
    <source>
        <dbReference type="ARBA" id="ARBA00023160"/>
    </source>
</evidence>
<dbReference type="GO" id="GO:0006979">
    <property type="term" value="P:response to oxidative stress"/>
    <property type="evidence" value="ECO:0007669"/>
    <property type="project" value="InterPro"/>
</dbReference>
<evidence type="ECO:0000256" key="23">
    <source>
        <dbReference type="ARBA" id="ARBA00036313"/>
    </source>
</evidence>
<dbReference type="GO" id="GO:0004601">
    <property type="term" value="F:peroxidase activity"/>
    <property type="evidence" value="ECO:0007669"/>
    <property type="project" value="UniProtKB-KW"/>
</dbReference>
<keyword evidence="16" id="KW-0492">Microsome</keyword>
<evidence type="ECO:0000256" key="1">
    <source>
        <dbReference type="ARBA" id="ARBA00001970"/>
    </source>
</evidence>
<evidence type="ECO:0000256" key="6">
    <source>
        <dbReference type="ARBA" id="ARBA00011738"/>
    </source>
</evidence>
<dbReference type="Proteomes" id="UP000694843">
    <property type="component" value="Unplaced"/>
</dbReference>
<dbReference type="GO" id="GO:0019371">
    <property type="term" value="P:cyclooxygenase pathway"/>
    <property type="evidence" value="ECO:0007669"/>
    <property type="project" value="TreeGrafter"/>
</dbReference>
<keyword evidence="11" id="KW-0643">Prostaglandin biosynthesis</keyword>
<dbReference type="RefSeq" id="XP_018011764.1">
    <property type="nucleotide sequence ID" value="XM_018156275.2"/>
</dbReference>
<evidence type="ECO:0000313" key="30">
    <source>
        <dbReference type="Proteomes" id="UP000694843"/>
    </source>
</evidence>
<evidence type="ECO:0000256" key="8">
    <source>
        <dbReference type="ARBA" id="ARBA00022501"/>
    </source>
</evidence>
<feature type="domain" description="EGF-like" evidence="29">
    <location>
        <begin position="43"/>
        <end position="81"/>
    </location>
</feature>
<dbReference type="PROSITE" id="PS50292">
    <property type="entry name" value="PEROXIDASE_3"/>
    <property type="match status" value="1"/>
</dbReference>
<proteinExistence type="inferred from homology"/>
<dbReference type="CDD" id="cd09816">
    <property type="entry name" value="prostaglandin_endoperoxide_synthase"/>
    <property type="match status" value="1"/>
</dbReference>
<dbReference type="GO" id="GO:0046872">
    <property type="term" value="F:metal ion binding"/>
    <property type="evidence" value="ECO:0007669"/>
    <property type="project" value="UniProtKB-KW"/>
</dbReference>
<comment type="subunit">
    <text evidence="6">Homodimer.</text>
</comment>
<evidence type="ECO:0000259" key="29">
    <source>
        <dbReference type="PROSITE" id="PS50026"/>
    </source>
</evidence>
<evidence type="ECO:0000256" key="12">
    <source>
        <dbReference type="ARBA" id="ARBA00022617"/>
    </source>
</evidence>
<dbReference type="PROSITE" id="PS50026">
    <property type="entry name" value="EGF_3"/>
    <property type="match status" value="1"/>
</dbReference>
<evidence type="ECO:0000256" key="17">
    <source>
        <dbReference type="ARBA" id="ARBA00022964"/>
    </source>
</evidence>
<dbReference type="CDD" id="cd00054">
    <property type="entry name" value="EGF_CA"/>
    <property type="match status" value="1"/>
</dbReference>
<dbReference type="PANTHER" id="PTHR11903:SF39">
    <property type="entry name" value="PROSTAGLANDIN G_H SYNTHASE 2-LIKE"/>
    <property type="match status" value="1"/>
</dbReference>
<keyword evidence="15" id="KW-0276">Fatty acid metabolism</keyword>
<evidence type="ECO:0000256" key="19">
    <source>
        <dbReference type="ARBA" id="ARBA00023004"/>
    </source>
</evidence>
<comment type="caution">
    <text evidence="28">Lacks conserved residue(s) required for the propagation of feature annotation.</text>
</comment>
<feature type="active site" description="Proton acceptor" evidence="26">
    <location>
        <position position="219"/>
    </location>
</feature>
<dbReference type="InterPro" id="IPR000742">
    <property type="entry name" value="EGF"/>
</dbReference>
<sequence length="600" mass="69274">MYLRSMELTKVRRTHVLVGALATLVWINVAKDYRDYPVKTNVDHDPCCEFPCENQGVCISLKDKSYICDCTNTEHYGTNCSTPTWIGWVRKGLQPDPATLHAWLTQDLWVWRVVNAVPFLSDYAMKYIYLSRSDLIDSPVRFESDHSYTTLDAYFNETYYARTLPPTPRHCPTPMGVVGPKEYPDVDEVIQKVFLRKTFIPGPFKTNLLFQYYAQHFTHQFFRTNYTKGPQFTKGNGGVDASNIYGLTESHRRHIRLFKDGKLKYREVNGEHFPPLLKDVEGLDMEYPPGLPIPEESKHALGHPFYALLPGLFAYSTIWLREHNRVCDVLKEEHPHWDDERLYHTAKLIITGEIIKITVENYVQHLSQYKVNVKFRPHVVHNTRFQFHNRINVEFDHLYHWHQLVPDGITINDTYYDLMDMAFSVKPIFTHGLDTFIQALNSNRAGKMGPHNHGVVNVPVLKRMLLNSRALRFQGINSYRKRFKMSPFKSFEELTGDQELADVLRGLYGHIDAVEFYVGLFTEHDGPSVMSLTVVNMGGPWSVKGLIANPICSPQYWKPSTFGGEKGFEIVNTASLEKLFCRNMKSKCQNIDFVVPDSSL</sequence>
<keyword evidence="10" id="KW-0575">Peroxidase</keyword>
<keyword evidence="8" id="KW-0644">Prostaglandin metabolism</keyword>
<gene>
    <name evidence="31" type="primary">LOC108668991</name>
</gene>
<dbReference type="PANTHER" id="PTHR11903">
    <property type="entry name" value="PROSTAGLANDIN G/H SYNTHASE"/>
    <property type="match status" value="1"/>
</dbReference>
<keyword evidence="12 27" id="KW-0349">Heme</keyword>
<evidence type="ECO:0000256" key="16">
    <source>
        <dbReference type="ARBA" id="ARBA00022848"/>
    </source>
</evidence>
<evidence type="ECO:0000256" key="24">
    <source>
        <dbReference type="ARBA" id="ARBA00036358"/>
    </source>
</evidence>
<dbReference type="GO" id="GO:0005789">
    <property type="term" value="C:endoplasmic reticulum membrane"/>
    <property type="evidence" value="ECO:0007669"/>
    <property type="project" value="UniProtKB-SubCell"/>
</dbReference>
<dbReference type="SUPFAM" id="SSF48113">
    <property type="entry name" value="Heme-dependent peroxidases"/>
    <property type="match status" value="1"/>
</dbReference>
<keyword evidence="14" id="KW-0256">Endoplasmic reticulum</keyword>
<comment type="subcellular location">
    <subcellularLocation>
        <location evidence="3">Endoplasmic reticulum membrane</location>
    </subcellularLocation>
    <subcellularLocation>
        <location evidence="2">Microsome membrane</location>
    </subcellularLocation>
</comment>
<evidence type="ECO:0000256" key="11">
    <source>
        <dbReference type="ARBA" id="ARBA00022585"/>
    </source>
</evidence>
<evidence type="ECO:0000256" key="18">
    <source>
        <dbReference type="ARBA" id="ARBA00023002"/>
    </source>
</evidence>
<evidence type="ECO:0000256" key="10">
    <source>
        <dbReference type="ARBA" id="ARBA00022559"/>
    </source>
</evidence>
<dbReference type="InterPro" id="IPR019791">
    <property type="entry name" value="Haem_peroxidase_animal"/>
</dbReference>
<dbReference type="Gene3D" id="2.10.25.10">
    <property type="entry name" value="Laminin"/>
    <property type="match status" value="1"/>
</dbReference>
<name>A0A8B7NDT3_HYAAZ</name>
<keyword evidence="21" id="KW-0275">Fatty acid biosynthesis</keyword>
<comment type="catalytic activity">
    <reaction evidence="22">
        <text>(9Z,12Z)-octadecadienoate + AH2 + O2 = (9S)-hydroxy-(10E,12Z)-octadecadienoate + A + H2O</text>
        <dbReference type="Rhea" id="RHEA:75459"/>
        <dbReference type="ChEBI" id="CHEBI:13193"/>
        <dbReference type="ChEBI" id="CHEBI:15377"/>
        <dbReference type="ChEBI" id="CHEBI:15379"/>
        <dbReference type="ChEBI" id="CHEBI:17499"/>
        <dbReference type="ChEBI" id="CHEBI:30245"/>
        <dbReference type="ChEBI" id="CHEBI:77852"/>
    </reaction>
    <physiologicalReaction direction="left-to-right" evidence="22">
        <dbReference type="Rhea" id="RHEA:75460"/>
    </physiologicalReaction>
</comment>
<dbReference type="SUPFAM" id="SSF57196">
    <property type="entry name" value="EGF/Laminin"/>
    <property type="match status" value="1"/>
</dbReference>
<feature type="binding site" evidence="27">
    <location>
        <position position="132"/>
    </location>
    <ligand>
        <name>substrate</name>
    </ligand>
</feature>
<dbReference type="Gene3D" id="1.10.640.10">
    <property type="entry name" value="Haem peroxidase domain superfamily, animal type"/>
    <property type="match status" value="1"/>
</dbReference>
<dbReference type="Pfam" id="PF03098">
    <property type="entry name" value="An_peroxidase"/>
    <property type="match status" value="1"/>
</dbReference>
<keyword evidence="30" id="KW-1185">Reference proteome</keyword>
<evidence type="ECO:0000256" key="5">
    <source>
        <dbReference type="ARBA" id="ARBA00008928"/>
    </source>
</evidence>
<evidence type="ECO:0000256" key="22">
    <source>
        <dbReference type="ARBA" id="ARBA00035976"/>
    </source>
</evidence>
<feature type="active site" description="For cyclooxygenase activity" evidence="26">
    <location>
        <position position="399"/>
    </location>
</feature>
<accession>A0A8B7NDT3</accession>
<comment type="catalytic activity">
    <reaction evidence="24">
        <text>(9Z,12Z)-octadecadienoate + AH2 + O2 = (13S)-hydroxy-(9Z,11E)-octadecadienoate + A + H2O</text>
        <dbReference type="Rhea" id="RHEA:75451"/>
        <dbReference type="ChEBI" id="CHEBI:13193"/>
        <dbReference type="ChEBI" id="CHEBI:15377"/>
        <dbReference type="ChEBI" id="CHEBI:15379"/>
        <dbReference type="ChEBI" id="CHEBI:17499"/>
        <dbReference type="ChEBI" id="CHEBI:30245"/>
        <dbReference type="ChEBI" id="CHEBI:90850"/>
    </reaction>
    <physiologicalReaction direction="left-to-right" evidence="24">
        <dbReference type="Rhea" id="RHEA:75452"/>
    </physiologicalReaction>
</comment>
<evidence type="ECO:0000256" key="14">
    <source>
        <dbReference type="ARBA" id="ARBA00022824"/>
    </source>
</evidence>
<comment type="catalytic activity">
    <reaction evidence="23">
        <text>(9Z,12Z)-octadecadienoate + AH2 + O2 = (9R)-hydroxy-(10E,12Z)-octadecadienoate + A + H2O</text>
        <dbReference type="Rhea" id="RHEA:75447"/>
        <dbReference type="ChEBI" id="CHEBI:13193"/>
        <dbReference type="ChEBI" id="CHEBI:15377"/>
        <dbReference type="ChEBI" id="CHEBI:15379"/>
        <dbReference type="ChEBI" id="CHEBI:17499"/>
        <dbReference type="ChEBI" id="CHEBI:30245"/>
        <dbReference type="ChEBI" id="CHEBI:77895"/>
    </reaction>
    <physiologicalReaction direction="left-to-right" evidence="23">
        <dbReference type="Rhea" id="RHEA:75448"/>
    </physiologicalReaction>
</comment>
<evidence type="ECO:0000256" key="9">
    <source>
        <dbReference type="ARBA" id="ARBA00022516"/>
    </source>
</evidence>
<organism evidence="30 31">
    <name type="scientific">Hyalella azteca</name>
    <name type="common">Amphipod</name>
    <dbReference type="NCBI Taxonomy" id="294128"/>
    <lineage>
        <taxon>Eukaryota</taxon>
        <taxon>Metazoa</taxon>
        <taxon>Ecdysozoa</taxon>
        <taxon>Arthropoda</taxon>
        <taxon>Crustacea</taxon>
        <taxon>Multicrustacea</taxon>
        <taxon>Malacostraca</taxon>
        <taxon>Eumalacostraca</taxon>
        <taxon>Peracarida</taxon>
        <taxon>Amphipoda</taxon>
        <taxon>Senticaudata</taxon>
        <taxon>Talitrida</taxon>
        <taxon>Talitroidea</taxon>
        <taxon>Hyalellidae</taxon>
        <taxon>Hyalella</taxon>
    </lineage>
</organism>
<dbReference type="GO" id="GO:0004666">
    <property type="term" value="F:prostaglandin-endoperoxide synthase activity"/>
    <property type="evidence" value="ECO:0007669"/>
    <property type="project" value="UniProtKB-EC"/>
</dbReference>
<keyword evidence="20" id="KW-0443">Lipid metabolism</keyword>
<comment type="similarity">
    <text evidence="5">Belongs to the prostaglandin G/H synthase family.</text>
</comment>
<evidence type="ECO:0000256" key="4">
    <source>
        <dbReference type="ARBA" id="ARBA00004702"/>
    </source>
</evidence>
<keyword evidence="9" id="KW-0444">Lipid biosynthesis</keyword>
<evidence type="ECO:0000256" key="7">
    <source>
        <dbReference type="ARBA" id="ARBA00012440"/>
    </source>
</evidence>
<dbReference type="GO" id="GO:0020037">
    <property type="term" value="F:heme binding"/>
    <property type="evidence" value="ECO:0007669"/>
    <property type="project" value="InterPro"/>
</dbReference>
<evidence type="ECO:0000256" key="15">
    <source>
        <dbReference type="ARBA" id="ARBA00022832"/>
    </source>
</evidence>
<dbReference type="GO" id="GO:0016702">
    <property type="term" value="F:oxidoreductase activity, acting on single donors with incorporation of molecular oxygen, incorporation of two atoms of oxygen"/>
    <property type="evidence" value="ECO:0007669"/>
    <property type="project" value="TreeGrafter"/>
</dbReference>
<dbReference type="KEGG" id="hazt:108668991"/>
<protein>
    <recommendedName>
        <fullName evidence="7">prostaglandin-endoperoxide synthase</fullName>
        <ecNumber evidence="7">1.14.99.1</ecNumber>
    </recommendedName>
</protein>
<dbReference type="EC" id="1.14.99.1" evidence="7"/>
<keyword evidence="19 27" id="KW-0408">Iron</keyword>
<evidence type="ECO:0000256" key="27">
    <source>
        <dbReference type="PIRSR" id="PIRSR619791-2"/>
    </source>
</evidence>
<dbReference type="InterPro" id="IPR050783">
    <property type="entry name" value="Oxylipin_biosynth_metab"/>
</dbReference>
<evidence type="ECO:0000256" key="13">
    <source>
        <dbReference type="ARBA" id="ARBA00022723"/>
    </source>
</evidence>
<dbReference type="OMA" id="MIYPPHI"/>
<dbReference type="PRINTS" id="PR00457">
    <property type="entry name" value="ANPEROXIDASE"/>
</dbReference>
<evidence type="ECO:0000256" key="28">
    <source>
        <dbReference type="PROSITE-ProRule" id="PRU00076"/>
    </source>
</evidence>
<reference evidence="31" key="1">
    <citation type="submission" date="2025-08" db="UniProtKB">
        <authorList>
            <consortium name="RefSeq"/>
        </authorList>
    </citation>
    <scope>IDENTIFICATION</scope>
    <source>
        <tissue evidence="31">Whole organism</tissue>
    </source>
</reference>
<evidence type="ECO:0000256" key="26">
    <source>
        <dbReference type="PIRSR" id="PIRSR619791-1"/>
    </source>
</evidence>
<dbReference type="AlphaFoldDB" id="A0A8B7NDT3"/>